<gene>
    <name evidence="10" type="ORF">DES47_101555</name>
</gene>
<sequence length="655" mass="72844">MANTDHYRRLEMIVQNTTNMVVVTNRNREIEWVNPAYTQVTGWTLDEIKGRNPRTFLHGPRTSQASATKLGDLLRQGQAVVDVEMLNYKKSGDPFWVSMNISPIRDDRGAITEYVAIESDITERKRRDIETGRIARHSAAMQRIAKLGYMEHDLATGQVYCSTEVLDIIEATSDDVDLRYESLMAWTHPDDVAMVRLNYEQAVNDAGPYESEHRVISKSGQIKWVHMQGAIEGWDDGSTARCCMTVQEVTQRRLKEQEEREEALQRQLATIQSDMLSRISQEFRTPLQAMLGFTELVERREVPLMSDRSRGQLKQVRQSARQLLHLVHDMMEFNRLHEARSPLIATAVDVHGMVRDLASSLRSVAQAQSLTLHADIGNSTLYARADYQGLRQILLNLLANAFDYNIPGGHVWLQCKSISGSRVAISVQDSGIGFERKHLSHLFEPFYRVARSPADLPPPCGSSLGLAIAYTLAQGMGGDLLLESEPATGSTFVLVLPRADTPDLPAVSRDGVEPLLEACRADGDLGGGRVLYIDDNPVSTELVKIYLQGQPNIELICCSSGADGLKSAQRLRPDIIIVDSHLPDMSGMDSLRAIQSDPDLARTPCIFLSEDGDEQSIETAIGAGFRECLSKPVDAQVLVATLDRLLSEAPMTSRF</sequence>
<dbReference type="SMART" id="SM00091">
    <property type="entry name" value="PAS"/>
    <property type="match status" value="2"/>
</dbReference>
<dbReference type="SMART" id="SM00086">
    <property type="entry name" value="PAC"/>
    <property type="match status" value="2"/>
</dbReference>
<evidence type="ECO:0000313" key="10">
    <source>
        <dbReference type="EMBL" id="TDP74494.1"/>
    </source>
</evidence>
<evidence type="ECO:0000259" key="8">
    <source>
        <dbReference type="PROSITE" id="PS50112"/>
    </source>
</evidence>
<dbReference type="Pfam" id="PF00512">
    <property type="entry name" value="HisKA"/>
    <property type="match status" value="1"/>
</dbReference>
<dbReference type="PRINTS" id="PR00344">
    <property type="entry name" value="BCTRLSENSOR"/>
</dbReference>
<dbReference type="CDD" id="cd00082">
    <property type="entry name" value="HisKA"/>
    <property type="match status" value="1"/>
</dbReference>
<reference evidence="10 11" key="1">
    <citation type="submission" date="2019-03" db="EMBL/GenBank/DDBJ databases">
        <title>Genomic Encyclopedia of Type Strains, Phase IV (KMG-IV): sequencing the most valuable type-strain genomes for metagenomic binning, comparative biology and taxonomic classification.</title>
        <authorList>
            <person name="Goeker M."/>
        </authorList>
    </citation>
    <scope>NUCLEOTIDE SEQUENCE [LARGE SCALE GENOMIC DNA]</scope>
    <source>
        <strain evidence="10 11">DSM 16998</strain>
    </source>
</reference>
<dbReference type="InterPro" id="IPR000700">
    <property type="entry name" value="PAS-assoc_C"/>
</dbReference>
<dbReference type="SUPFAM" id="SSF52172">
    <property type="entry name" value="CheY-like"/>
    <property type="match status" value="1"/>
</dbReference>
<dbReference type="EMBL" id="SNXS01000001">
    <property type="protein sequence ID" value="TDP74494.1"/>
    <property type="molecule type" value="Genomic_DNA"/>
</dbReference>
<feature type="coiled-coil region" evidence="5">
    <location>
        <begin position="246"/>
        <end position="274"/>
    </location>
</feature>
<comment type="caution">
    <text evidence="10">The sequence shown here is derived from an EMBL/GenBank/DDBJ whole genome shotgun (WGS) entry which is preliminary data.</text>
</comment>
<dbReference type="InterPro" id="IPR011006">
    <property type="entry name" value="CheY-like_superfamily"/>
</dbReference>
<dbReference type="InterPro" id="IPR003594">
    <property type="entry name" value="HATPase_dom"/>
</dbReference>
<dbReference type="PROSITE" id="PS50109">
    <property type="entry name" value="HIS_KIN"/>
    <property type="match status" value="1"/>
</dbReference>
<dbReference type="Pfam" id="PF02518">
    <property type="entry name" value="HATPase_c"/>
    <property type="match status" value="1"/>
</dbReference>
<dbReference type="InterPro" id="IPR035965">
    <property type="entry name" value="PAS-like_dom_sf"/>
</dbReference>
<accession>A0A4R6QSI3</accession>
<evidence type="ECO:0000256" key="5">
    <source>
        <dbReference type="SAM" id="Coils"/>
    </source>
</evidence>
<evidence type="ECO:0000256" key="2">
    <source>
        <dbReference type="ARBA" id="ARBA00012438"/>
    </source>
</evidence>
<dbReference type="InterPro" id="IPR000014">
    <property type="entry name" value="PAS"/>
</dbReference>
<evidence type="ECO:0000259" key="9">
    <source>
        <dbReference type="PROSITE" id="PS50113"/>
    </source>
</evidence>
<feature type="domain" description="PAS" evidence="8">
    <location>
        <begin position="6"/>
        <end position="77"/>
    </location>
</feature>
<feature type="domain" description="PAC" evidence="9">
    <location>
        <begin position="209"/>
        <end position="261"/>
    </location>
</feature>
<feature type="domain" description="Histidine kinase" evidence="6">
    <location>
        <begin position="278"/>
        <end position="500"/>
    </location>
</feature>
<feature type="domain" description="PAC" evidence="9">
    <location>
        <begin position="79"/>
        <end position="133"/>
    </location>
</feature>
<dbReference type="Proteomes" id="UP000295361">
    <property type="component" value="Unassembled WGS sequence"/>
</dbReference>
<dbReference type="InParanoid" id="A0A4R6QSI3"/>
<dbReference type="Gene3D" id="3.30.565.10">
    <property type="entry name" value="Histidine kinase-like ATPase, C-terminal domain"/>
    <property type="match status" value="1"/>
</dbReference>
<dbReference type="PROSITE" id="PS50110">
    <property type="entry name" value="RESPONSE_REGULATORY"/>
    <property type="match status" value="1"/>
</dbReference>
<organism evidence="10 11">
    <name type="scientific">Roseateles toxinivorans</name>
    <dbReference type="NCBI Taxonomy" id="270368"/>
    <lineage>
        <taxon>Bacteria</taxon>
        <taxon>Pseudomonadati</taxon>
        <taxon>Pseudomonadota</taxon>
        <taxon>Betaproteobacteria</taxon>
        <taxon>Burkholderiales</taxon>
        <taxon>Sphaerotilaceae</taxon>
        <taxon>Roseateles</taxon>
    </lineage>
</organism>
<dbReference type="RefSeq" id="WP_133699111.1">
    <property type="nucleotide sequence ID" value="NZ_SNXS01000001.1"/>
</dbReference>
<dbReference type="AlphaFoldDB" id="A0A4R6QSI3"/>
<dbReference type="SMART" id="SM00388">
    <property type="entry name" value="HisKA"/>
    <property type="match status" value="1"/>
</dbReference>
<dbReference type="Gene3D" id="3.40.50.2300">
    <property type="match status" value="1"/>
</dbReference>
<dbReference type="PROSITE" id="PS50112">
    <property type="entry name" value="PAS"/>
    <property type="match status" value="1"/>
</dbReference>
<dbReference type="Gene3D" id="3.30.450.20">
    <property type="entry name" value="PAS domain"/>
    <property type="match status" value="2"/>
</dbReference>
<dbReference type="OrthoDB" id="5519028at2"/>
<dbReference type="NCBIfam" id="TIGR00229">
    <property type="entry name" value="sensory_box"/>
    <property type="match status" value="1"/>
</dbReference>
<dbReference type="SUPFAM" id="SSF55874">
    <property type="entry name" value="ATPase domain of HSP90 chaperone/DNA topoisomerase II/histidine kinase"/>
    <property type="match status" value="1"/>
</dbReference>
<dbReference type="CDD" id="cd00130">
    <property type="entry name" value="PAS"/>
    <property type="match status" value="2"/>
</dbReference>
<evidence type="ECO:0000313" key="11">
    <source>
        <dbReference type="Proteomes" id="UP000295361"/>
    </source>
</evidence>
<dbReference type="SUPFAM" id="SSF47384">
    <property type="entry name" value="Homodimeric domain of signal transducing histidine kinase"/>
    <property type="match status" value="1"/>
</dbReference>
<comment type="catalytic activity">
    <reaction evidence="1">
        <text>ATP + protein L-histidine = ADP + protein N-phospho-L-histidine.</text>
        <dbReference type="EC" id="2.7.13.3"/>
    </reaction>
</comment>
<keyword evidence="3 4" id="KW-0597">Phosphoprotein</keyword>
<dbReference type="InterPro" id="IPR004358">
    <property type="entry name" value="Sig_transdc_His_kin-like_C"/>
</dbReference>
<dbReference type="InterPro" id="IPR001789">
    <property type="entry name" value="Sig_transdc_resp-reg_receiver"/>
</dbReference>
<dbReference type="SUPFAM" id="SSF55785">
    <property type="entry name" value="PYP-like sensor domain (PAS domain)"/>
    <property type="match status" value="2"/>
</dbReference>
<protein>
    <recommendedName>
        <fullName evidence="2">histidine kinase</fullName>
        <ecNumber evidence="2">2.7.13.3</ecNumber>
    </recommendedName>
</protein>
<dbReference type="PROSITE" id="PS50113">
    <property type="entry name" value="PAC"/>
    <property type="match status" value="2"/>
</dbReference>
<evidence type="ECO:0000256" key="4">
    <source>
        <dbReference type="PROSITE-ProRule" id="PRU00169"/>
    </source>
</evidence>
<keyword evidence="5" id="KW-0175">Coiled coil</keyword>
<feature type="modified residue" description="4-aspartylphosphate" evidence="4">
    <location>
        <position position="579"/>
    </location>
</feature>
<dbReference type="InterPro" id="IPR013655">
    <property type="entry name" value="PAS_fold_3"/>
</dbReference>
<dbReference type="EC" id="2.7.13.3" evidence="2"/>
<dbReference type="InterPro" id="IPR005467">
    <property type="entry name" value="His_kinase_dom"/>
</dbReference>
<feature type="domain" description="Response regulatory" evidence="7">
    <location>
        <begin position="529"/>
        <end position="646"/>
    </location>
</feature>
<proteinExistence type="predicted"/>
<dbReference type="SMART" id="SM00387">
    <property type="entry name" value="HATPase_c"/>
    <property type="match status" value="1"/>
</dbReference>
<dbReference type="InterPro" id="IPR001610">
    <property type="entry name" value="PAC"/>
</dbReference>
<dbReference type="PANTHER" id="PTHR43547">
    <property type="entry name" value="TWO-COMPONENT HISTIDINE KINASE"/>
    <property type="match status" value="1"/>
</dbReference>
<dbReference type="PANTHER" id="PTHR43547:SF2">
    <property type="entry name" value="HYBRID SIGNAL TRANSDUCTION HISTIDINE KINASE C"/>
    <property type="match status" value="1"/>
</dbReference>
<dbReference type="InterPro" id="IPR036097">
    <property type="entry name" value="HisK_dim/P_sf"/>
</dbReference>
<evidence type="ECO:0000259" key="6">
    <source>
        <dbReference type="PROSITE" id="PS50109"/>
    </source>
</evidence>
<dbReference type="Gene3D" id="2.10.70.100">
    <property type="match status" value="1"/>
</dbReference>
<dbReference type="InterPro" id="IPR036890">
    <property type="entry name" value="HATPase_C_sf"/>
</dbReference>
<evidence type="ECO:0000259" key="7">
    <source>
        <dbReference type="PROSITE" id="PS50110"/>
    </source>
</evidence>
<dbReference type="Gene3D" id="1.10.287.130">
    <property type="match status" value="1"/>
</dbReference>
<dbReference type="Pfam" id="PF13426">
    <property type="entry name" value="PAS_9"/>
    <property type="match status" value="1"/>
</dbReference>
<dbReference type="Pfam" id="PF00072">
    <property type="entry name" value="Response_reg"/>
    <property type="match status" value="1"/>
</dbReference>
<name>A0A4R6QSI3_9BURK</name>
<dbReference type="GO" id="GO:0000155">
    <property type="term" value="F:phosphorelay sensor kinase activity"/>
    <property type="evidence" value="ECO:0007669"/>
    <property type="project" value="InterPro"/>
</dbReference>
<keyword evidence="11" id="KW-1185">Reference proteome</keyword>
<dbReference type="SMART" id="SM00448">
    <property type="entry name" value="REC"/>
    <property type="match status" value="1"/>
</dbReference>
<evidence type="ECO:0000256" key="3">
    <source>
        <dbReference type="ARBA" id="ARBA00022553"/>
    </source>
</evidence>
<evidence type="ECO:0000256" key="1">
    <source>
        <dbReference type="ARBA" id="ARBA00000085"/>
    </source>
</evidence>
<dbReference type="InterPro" id="IPR003661">
    <property type="entry name" value="HisK_dim/P_dom"/>
</dbReference>
<dbReference type="Pfam" id="PF08447">
    <property type="entry name" value="PAS_3"/>
    <property type="match status" value="1"/>
</dbReference>